<keyword evidence="2" id="KW-0812">Transmembrane</keyword>
<feature type="signal peptide" evidence="1">
    <location>
        <begin position="1"/>
        <end position="22"/>
    </location>
</feature>
<keyword evidence="2" id="KW-0472">Membrane</keyword>
<protein>
    <submittedName>
        <fullName evidence="2">Chemotaxis (Motility protein C) transmembrane</fullName>
    </submittedName>
</protein>
<dbReference type="EMBL" id="CP000390">
    <property type="protein sequence ID" value="ABG61687.1"/>
    <property type="molecule type" value="Genomic_DNA"/>
</dbReference>
<dbReference type="NCBIfam" id="NF009442">
    <property type="entry name" value="PRK12798.1-4"/>
    <property type="match status" value="1"/>
</dbReference>
<reference evidence="2" key="1">
    <citation type="submission" date="2006-06" db="EMBL/GenBank/DDBJ databases">
        <title>Complete sequence of chromosome of Chelativorans sp. BNC1.</title>
        <authorList>
            <consortium name="US DOE Joint Genome Institute"/>
            <person name="Copeland A."/>
            <person name="Lucas S."/>
            <person name="Lapidus A."/>
            <person name="Barry K."/>
            <person name="Detter J.C."/>
            <person name="Glavina del Rio T."/>
            <person name="Hammon N."/>
            <person name="Israni S."/>
            <person name="Dalin E."/>
            <person name="Tice H."/>
            <person name="Pitluck S."/>
            <person name="Chertkov O."/>
            <person name="Brettin T."/>
            <person name="Bruce D."/>
            <person name="Han C."/>
            <person name="Tapia R."/>
            <person name="Gilna P."/>
            <person name="Schmutz J."/>
            <person name="Larimer F."/>
            <person name="Land M."/>
            <person name="Hauser L."/>
            <person name="Kyrpides N."/>
            <person name="Mikhailova N."/>
            <person name="Richardson P."/>
        </authorList>
    </citation>
    <scope>NUCLEOTIDE SEQUENCE</scope>
    <source>
        <strain evidence="2">BNC1</strain>
    </source>
</reference>
<dbReference type="STRING" id="266779.Meso_0283"/>
<gene>
    <name evidence="2" type="ordered locus">Meso_0283</name>
</gene>
<dbReference type="AlphaFoldDB" id="Q11LN8"/>
<dbReference type="eggNOG" id="ENOG502ZART">
    <property type="taxonomic scope" value="Bacteria"/>
</dbReference>
<evidence type="ECO:0000313" key="2">
    <source>
        <dbReference type="EMBL" id="ABG61687.1"/>
    </source>
</evidence>
<dbReference type="HOGENOM" id="CLU_035030_1_0_5"/>
<proteinExistence type="predicted"/>
<evidence type="ECO:0000256" key="1">
    <source>
        <dbReference type="SAM" id="SignalP"/>
    </source>
</evidence>
<name>Q11LN8_CHESB</name>
<dbReference type="KEGG" id="mes:Meso_0283"/>
<feature type="chain" id="PRO_5004180247" evidence="1">
    <location>
        <begin position="23"/>
        <end position="391"/>
    </location>
</feature>
<keyword evidence="1" id="KW-0732">Signal</keyword>
<organism evidence="2">
    <name type="scientific">Chelativorans sp. (strain BNC1)</name>
    <dbReference type="NCBI Taxonomy" id="266779"/>
    <lineage>
        <taxon>Bacteria</taxon>
        <taxon>Pseudomonadati</taxon>
        <taxon>Pseudomonadota</taxon>
        <taxon>Alphaproteobacteria</taxon>
        <taxon>Hyphomicrobiales</taxon>
        <taxon>Phyllobacteriaceae</taxon>
        <taxon>Chelativorans</taxon>
    </lineage>
</organism>
<dbReference type="OrthoDB" id="9812933at2"/>
<sequence length="391" mass="42720" precursor="true">MRRCFGAAMLAACVSLTASANAEGLEPYQMIRSLQLVQDRIADGDHAALPIQRRLLAIIDERLHTADFENPHNFRALLIYSASGGNPATLDAVISRLKLDEDQSRLSNGLTQYARGDLRAAREMLSATELSTLDPELAAPLALVIGSLLAQQAPTEALRFFDQARLISPGTLIEEAALRRSLTLSAELRDPERFALASRQYAWRFLRSPYASQFAEAFVSGVVALRGEIDLALVEEIVANMRRDQAHVIYLRIARQSAIEGYDNLLTFASRNADKYADSGGGLDPRSVLYGNMALVASEDVKDVLHTLEHIDAKRLSPNDRKLLNAAREVARNILSRPAAGSEASARQGSFPQGEAVVAQEGEDEQLNGAFVADTLKTLQSIDVLIAEARR</sequence>
<accession>Q11LN8</accession>